<dbReference type="InterPro" id="IPR040285">
    <property type="entry name" value="ProX/PRXD1"/>
</dbReference>
<organism evidence="1 2">
    <name type="scientific">Nyctereutes procyonoides</name>
    <name type="common">Raccoon dog</name>
    <name type="synonym">Canis procyonoides</name>
    <dbReference type="NCBI Taxonomy" id="34880"/>
    <lineage>
        <taxon>Eukaryota</taxon>
        <taxon>Metazoa</taxon>
        <taxon>Chordata</taxon>
        <taxon>Craniata</taxon>
        <taxon>Vertebrata</taxon>
        <taxon>Euteleostomi</taxon>
        <taxon>Mammalia</taxon>
        <taxon>Eutheria</taxon>
        <taxon>Laurasiatheria</taxon>
        <taxon>Carnivora</taxon>
        <taxon>Caniformia</taxon>
        <taxon>Canidae</taxon>
        <taxon>Nyctereutes</taxon>
    </lineage>
</organism>
<evidence type="ECO:0000313" key="2">
    <source>
        <dbReference type="Proteomes" id="UP000645828"/>
    </source>
</evidence>
<dbReference type="PANTHER" id="PTHR31423">
    <property type="entry name" value="YBAK DOMAIN-CONTAINING PROTEIN"/>
    <property type="match status" value="1"/>
</dbReference>
<dbReference type="GO" id="GO:0002161">
    <property type="term" value="F:aminoacyl-tRNA deacylase activity"/>
    <property type="evidence" value="ECO:0007669"/>
    <property type="project" value="InterPro"/>
</dbReference>
<dbReference type="InterPro" id="IPR036754">
    <property type="entry name" value="YbaK/aa-tRNA-synt-asso_dom_sf"/>
</dbReference>
<comment type="caution">
    <text evidence="1">The sequence shown here is derived from an EMBL/GenBank/DDBJ whole genome shotgun (WGS) entry which is preliminary data.</text>
</comment>
<sequence length="126" mass="14469">MSSFSPPARTAEWLVPRCVWVAGGAVPRHPDHLTEVVIAPGVRTYFLKTRRKTGYWLVTILHDRQINSNDLANQLGVEREIFSGCEKVYFPPMTNTTTTELNPDEFLTFVRKTKHHLTILNFDKNN</sequence>
<dbReference type="EMBL" id="CAJHUB010000658">
    <property type="protein sequence ID" value="CAD7670482.1"/>
    <property type="molecule type" value="Genomic_DNA"/>
</dbReference>
<protein>
    <submittedName>
        <fullName evidence="1">(raccoon dog) hypothetical protein</fullName>
    </submittedName>
</protein>
<dbReference type="AlphaFoldDB" id="A0A811Y2P6"/>
<gene>
    <name evidence="1" type="ORF">NYPRO_LOCUS3277</name>
</gene>
<name>A0A811Y2P6_NYCPR</name>
<dbReference type="PANTHER" id="PTHR31423:SF3">
    <property type="entry name" value="PROLYL-TRNA SYNTHETASE ASSOCIATED DOMAIN-CONTAINING PROTEIN 1-RELATED"/>
    <property type="match status" value="1"/>
</dbReference>
<accession>A0A811Y2P6</accession>
<dbReference type="SUPFAM" id="SSF55826">
    <property type="entry name" value="YbaK/ProRS associated domain"/>
    <property type="match status" value="1"/>
</dbReference>
<evidence type="ECO:0000313" key="1">
    <source>
        <dbReference type="EMBL" id="CAD7670482.1"/>
    </source>
</evidence>
<dbReference type="Proteomes" id="UP000645828">
    <property type="component" value="Unassembled WGS sequence"/>
</dbReference>
<proteinExistence type="predicted"/>
<reference evidence="1" key="1">
    <citation type="submission" date="2020-12" db="EMBL/GenBank/DDBJ databases">
        <authorList>
            <consortium name="Molecular Ecology Group"/>
        </authorList>
    </citation>
    <scope>NUCLEOTIDE SEQUENCE</scope>
    <source>
        <strain evidence="1">TBG_1078</strain>
    </source>
</reference>
<dbReference type="Gene3D" id="3.90.960.10">
    <property type="entry name" value="YbaK/aminoacyl-tRNA synthetase-associated domain"/>
    <property type="match status" value="1"/>
</dbReference>
<keyword evidence="2" id="KW-1185">Reference proteome</keyword>